<proteinExistence type="inferred from homology"/>
<dbReference type="Pfam" id="PF01483">
    <property type="entry name" value="P_proprotein"/>
    <property type="match status" value="1"/>
</dbReference>
<dbReference type="InterPro" id="IPR000209">
    <property type="entry name" value="Peptidase_S8/S53_dom"/>
</dbReference>
<comment type="similarity">
    <text evidence="1">Belongs to the peptidase S8 family. Furin subfamily.</text>
</comment>
<evidence type="ECO:0000256" key="6">
    <source>
        <dbReference type="ARBA" id="ARBA00022825"/>
    </source>
</evidence>
<dbReference type="InterPro" id="IPR002884">
    <property type="entry name" value="P_dom"/>
</dbReference>
<gene>
    <name evidence="12" type="ORF">DSTB1V02_LOCUS11124</name>
</gene>
<dbReference type="Pfam" id="PF00082">
    <property type="entry name" value="Peptidase_S8"/>
    <property type="match status" value="1"/>
</dbReference>
<feature type="domain" description="P/Homo B" evidence="11">
    <location>
        <begin position="186"/>
        <end position="322"/>
    </location>
</feature>
<dbReference type="PROSITE" id="PS51892">
    <property type="entry name" value="SUBTILASE"/>
    <property type="match status" value="1"/>
</dbReference>
<evidence type="ECO:0000256" key="3">
    <source>
        <dbReference type="ARBA" id="ARBA00022685"/>
    </source>
</evidence>
<evidence type="ECO:0000256" key="2">
    <source>
        <dbReference type="ARBA" id="ARBA00022670"/>
    </source>
</evidence>
<evidence type="ECO:0000256" key="7">
    <source>
        <dbReference type="ARBA" id="ARBA00023145"/>
    </source>
</evidence>
<dbReference type="PROSITE" id="PS51829">
    <property type="entry name" value="P_HOMO_B"/>
    <property type="match status" value="1"/>
</dbReference>
<dbReference type="GO" id="GO:0005615">
    <property type="term" value="C:extracellular space"/>
    <property type="evidence" value="ECO:0007669"/>
    <property type="project" value="TreeGrafter"/>
</dbReference>
<evidence type="ECO:0000256" key="4">
    <source>
        <dbReference type="ARBA" id="ARBA00022729"/>
    </source>
</evidence>
<keyword evidence="13" id="KW-1185">Reference proteome</keyword>
<dbReference type="OrthoDB" id="300641at2759"/>
<keyword evidence="6" id="KW-0720">Serine protease</keyword>
<dbReference type="GO" id="GO:0012505">
    <property type="term" value="C:endomembrane system"/>
    <property type="evidence" value="ECO:0007669"/>
    <property type="project" value="UniProtKB-ARBA"/>
</dbReference>
<evidence type="ECO:0000313" key="12">
    <source>
        <dbReference type="EMBL" id="CAD7251357.1"/>
    </source>
</evidence>
<feature type="region of interest" description="Disordered" evidence="10">
    <location>
        <begin position="321"/>
        <end position="342"/>
    </location>
</feature>
<dbReference type="FunFam" id="2.60.120.260:FF:000006">
    <property type="entry name" value="Proprotein convertase subtilisin/kexin type 5"/>
    <property type="match status" value="1"/>
</dbReference>
<evidence type="ECO:0000256" key="5">
    <source>
        <dbReference type="ARBA" id="ARBA00022801"/>
    </source>
</evidence>
<accession>A0A7R9FQQ1</accession>
<evidence type="ECO:0000256" key="1">
    <source>
        <dbReference type="ARBA" id="ARBA00005325"/>
    </source>
</evidence>
<protein>
    <recommendedName>
        <fullName evidence="11">P/Homo B domain-containing protein</fullName>
    </recommendedName>
</protein>
<evidence type="ECO:0000313" key="13">
    <source>
        <dbReference type="Proteomes" id="UP000677054"/>
    </source>
</evidence>
<keyword evidence="4" id="KW-0732">Signal</keyword>
<dbReference type="AlphaFoldDB" id="A0A7R9FQQ1"/>
<keyword evidence="7" id="KW-0865">Zymogen</keyword>
<dbReference type="EMBL" id="LR902999">
    <property type="protein sequence ID" value="CAD7251357.1"/>
    <property type="molecule type" value="Genomic_DNA"/>
</dbReference>
<keyword evidence="5" id="KW-0378">Hydrolase</keyword>
<dbReference type="GO" id="GO:0016486">
    <property type="term" value="P:peptide hormone processing"/>
    <property type="evidence" value="ECO:0007669"/>
    <property type="project" value="TreeGrafter"/>
</dbReference>
<reference evidence="12" key="1">
    <citation type="submission" date="2020-11" db="EMBL/GenBank/DDBJ databases">
        <authorList>
            <person name="Tran Van P."/>
        </authorList>
    </citation>
    <scope>NUCLEOTIDE SEQUENCE</scope>
</reference>
<dbReference type="SUPFAM" id="SSF49785">
    <property type="entry name" value="Galactose-binding domain-like"/>
    <property type="match status" value="1"/>
</dbReference>
<dbReference type="InterPro" id="IPR023828">
    <property type="entry name" value="Peptidase_S8_Ser-AS"/>
</dbReference>
<comment type="caution">
    <text evidence="9">Lacks conserved residue(s) required for the propagation of feature annotation.</text>
</comment>
<keyword evidence="2" id="KW-0645">Protease</keyword>
<keyword evidence="8" id="KW-0325">Glycoprotein</keyword>
<dbReference type="GO" id="GO:0016020">
    <property type="term" value="C:membrane"/>
    <property type="evidence" value="ECO:0007669"/>
    <property type="project" value="TreeGrafter"/>
</dbReference>
<evidence type="ECO:0000256" key="9">
    <source>
        <dbReference type="PROSITE-ProRule" id="PRU01240"/>
    </source>
</evidence>
<name>A0A7R9FQQ1_9CRUS</name>
<dbReference type="InterPro" id="IPR008979">
    <property type="entry name" value="Galactose-bd-like_sf"/>
</dbReference>
<dbReference type="GO" id="GO:0004252">
    <property type="term" value="F:serine-type endopeptidase activity"/>
    <property type="evidence" value="ECO:0007669"/>
    <property type="project" value="InterPro"/>
</dbReference>
<keyword evidence="3" id="KW-0165">Cleavage on pair of basic residues</keyword>
<sequence>MDGMRPLLSGRGGRGSIYVWASGNGGTNGDNCNCDGYASSIYTLSVGSASENGSFPFYGEKCASTVAVTYSAGAYTDQTVATTDVGNACTLKHTGTSAAAPLAAGLVALTLQAKFRRILVAFFGASVPELTWRDMQHVVVWTADPLALERNAGWSVNAAGFPYSSRFGFGLLGAHRMVQAARRWAPVPPKSTCERAWSGGPFATNGSRGANASLETDGCHGTDREIRFLEHVELRLTVRYPRRGALRLGLTSPRGSESEVLSPRPKDKSKAGFRDWKFMSVHFWGEDPAGTWRFFLDDTERESMDPGEWRDVSLILHGTKDPPPYRAAGQSKLSALASTSHL</sequence>
<organism evidence="12">
    <name type="scientific">Darwinula stevensoni</name>
    <dbReference type="NCBI Taxonomy" id="69355"/>
    <lineage>
        <taxon>Eukaryota</taxon>
        <taxon>Metazoa</taxon>
        <taxon>Ecdysozoa</taxon>
        <taxon>Arthropoda</taxon>
        <taxon>Crustacea</taxon>
        <taxon>Oligostraca</taxon>
        <taxon>Ostracoda</taxon>
        <taxon>Podocopa</taxon>
        <taxon>Podocopida</taxon>
        <taxon>Darwinulocopina</taxon>
        <taxon>Darwinuloidea</taxon>
        <taxon>Darwinulidae</taxon>
        <taxon>Darwinula</taxon>
    </lineage>
</organism>
<dbReference type="PROSITE" id="PS00138">
    <property type="entry name" value="SUBTILASE_SER"/>
    <property type="match status" value="1"/>
</dbReference>
<dbReference type="Proteomes" id="UP000677054">
    <property type="component" value="Unassembled WGS sequence"/>
</dbReference>
<dbReference type="Gene3D" id="2.60.120.260">
    <property type="entry name" value="Galactose-binding domain-like"/>
    <property type="match status" value="1"/>
</dbReference>
<dbReference type="Gene3D" id="3.40.50.200">
    <property type="entry name" value="Peptidase S8/S53 domain"/>
    <property type="match status" value="1"/>
</dbReference>
<dbReference type="GO" id="GO:0005737">
    <property type="term" value="C:cytoplasm"/>
    <property type="evidence" value="ECO:0007669"/>
    <property type="project" value="UniProtKB-ARBA"/>
</dbReference>
<dbReference type="InterPro" id="IPR036852">
    <property type="entry name" value="Peptidase_S8/S53_dom_sf"/>
</dbReference>
<feature type="compositionally biased region" description="Polar residues" evidence="10">
    <location>
        <begin position="331"/>
        <end position="342"/>
    </location>
</feature>
<dbReference type="SUPFAM" id="SSF52743">
    <property type="entry name" value="Subtilisin-like"/>
    <property type="match status" value="1"/>
</dbReference>
<evidence type="ECO:0000256" key="8">
    <source>
        <dbReference type="ARBA" id="ARBA00023180"/>
    </source>
</evidence>
<dbReference type="EMBL" id="CAJPEV010003482">
    <property type="protein sequence ID" value="CAG0899857.1"/>
    <property type="molecule type" value="Genomic_DNA"/>
</dbReference>
<dbReference type="PANTHER" id="PTHR42884:SF14">
    <property type="entry name" value="NEUROENDOCRINE CONVERTASE 1"/>
    <property type="match status" value="1"/>
</dbReference>
<evidence type="ECO:0000259" key="11">
    <source>
        <dbReference type="PROSITE" id="PS51829"/>
    </source>
</evidence>
<dbReference type="GO" id="GO:0043005">
    <property type="term" value="C:neuron projection"/>
    <property type="evidence" value="ECO:0007669"/>
    <property type="project" value="TreeGrafter"/>
</dbReference>
<dbReference type="PANTHER" id="PTHR42884">
    <property type="entry name" value="PROPROTEIN CONVERTASE SUBTILISIN/KEXIN-RELATED"/>
    <property type="match status" value="1"/>
</dbReference>
<evidence type="ECO:0000256" key="10">
    <source>
        <dbReference type="SAM" id="MobiDB-lite"/>
    </source>
</evidence>